<evidence type="ECO:0000256" key="6">
    <source>
        <dbReference type="ARBA" id="ARBA00044147"/>
    </source>
</evidence>
<dbReference type="AlphaFoldDB" id="A0A2U1IVW1"/>
<comment type="caution">
    <text evidence="11">The sequence shown here is derived from an EMBL/GenBank/DDBJ whole genome shotgun (WGS) entry which is preliminary data.</text>
</comment>
<dbReference type="Pfam" id="PF01008">
    <property type="entry name" value="IF-2B"/>
    <property type="match status" value="2"/>
</dbReference>
<feature type="region of interest" description="Disordered" evidence="10">
    <location>
        <begin position="142"/>
        <end position="162"/>
    </location>
</feature>
<evidence type="ECO:0000256" key="9">
    <source>
        <dbReference type="RuleBase" id="RU003814"/>
    </source>
</evidence>
<proteinExistence type="inferred from homology"/>
<sequence>MTQTAKYQTQWPDELQLSFDCSNIAILTKKIKSKSCLVSENPQEKIKAELKAERARLHKLRLEQQGLPEGHGTSQKKMTKQERRELQEAQRLAKINGQPLKKSDSKSIHLEDKHKIQMQLGVSPKDSSSPLIAQIANMAITSSSSSTNPLSTSGLTPGITGGTGALNQRITEKALEAAMIQEKKVRMFEHLEEPNSRSFSGPPSDKWRGSSLTSISEGTECEKPVPSTKKPIPVHPAVKSAGLKMACFEIDGANERAAAMLKAFAIAINDYKTPPQQTMARHLQTYLNPQISYFVQQRPLTIGMGNAIRWLKEKISLVDIDKDEASTKRELISLIASYIQERIHAAIESVAEYGASKIKDGDVILIYGHSSSVLKMLIRAFKEDKVKFNVIVIDSRIGFWGQKTVRQLVAAGMARKPMEIGELVPSSIHNTEPVGHTNSSGSQAQNICGNVSYAYITSLGYVMKQASKVILGVEAIMGNGALLSRSGTSMVALAAHNYRVPVLVSCESYKFTDRVQLDSVVSNELGNPENLIWTPSESKQNWISPNKHSKSLVSNTMMAINYSPLASDRFGAWPSLNNTRTFVDLASQSKTLLPHPSTNFPNLNLLSKSKAINNMIATSAIGSTTIKHTKPQDKSTILDPIDKQEALKKWDLLEQENPLAKWREQPSLKILDITRDITPSKFVSVIITELGLIPTTSIPVVLREYKN</sequence>
<evidence type="ECO:0000256" key="1">
    <source>
        <dbReference type="ARBA" id="ARBA00004514"/>
    </source>
</evidence>
<evidence type="ECO:0000256" key="5">
    <source>
        <dbReference type="ARBA" id="ARBA00022917"/>
    </source>
</evidence>
<evidence type="ECO:0000256" key="10">
    <source>
        <dbReference type="SAM" id="MobiDB-lite"/>
    </source>
</evidence>
<dbReference type="EMBL" id="MBFU01000580">
    <property type="protein sequence ID" value="PVZ98212.1"/>
    <property type="molecule type" value="Genomic_DNA"/>
</dbReference>
<evidence type="ECO:0000256" key="3">
    <source>
        <dbReference type="ARBA" id="ARBA00022490"/>
    </source>
</evidence>
<dbReference type="InterPro" id="IPR000649">
    <property type="entry name" value="IF-2B-related"/>
</dbReference>
<dbReference type="EMBL" id="MBFU01001070">
    <property type="protein sequence ID" value="PVZ96939.1"/>
    <property type="molecule type" value="Genomic_DNA"/>
</dbReference>
<dbReference type="Proteomes" id="UP000245591">
    <property type="component" value="Unassembled WGS sequence"/>
</dbReference>
<dbReference type="InterPro" id="IPR042529">
    <property type="entry name" value="IF_2B-like_C"/>
</dbReference>
<evidence type="ECO:0000256" key="7">
    <source>
        <dbReference type="ARBA" id="ARBA00044356"/>
    </source>
</evidence>
<keyword evidence="13" id="KW-1185">Reference proteome</keyword>
<dbReference type="GO" id="GO:0005829">
    <property type="term" value="C:cytosol"/>
    <property type="evidence" value="ECO:0007669"/>
    <property type="project" value="UniProtKB-SubCell"/>
</dbReference>
<evidence type="ECO:0000313" key="13">
    <source>
        <dbReference type="Proteomes" id="UP000245591"/>
    </source>
</evidence>
<protein>
    <recommendedName>
        <fullName evidence="6">Translation initiation factor eIF2B subunit delta</fullName>
    </recommendedName>
    <alternativeName>
        <fullName evidence="7">eIF2B GDP-GTP exchange factor subunit delta</fullName>
    </alternativeName>
</protein>
<dbReference type="InterPro" id="IPR037171">
    <property type="entry name" value="NagB/RpiA_transferase-like"/>
</dbReference>
<accession>A0A2U1IVW1</accession>
<comment type="subcellular location">
    <subcellularLocation>
        <location evidence="1">Cytoplasm</location>
        <location evidence="1">Cytosol</location>
    </subcellularLocation>
</comment>
<dbReference type="PANTHER" id="PTHR10233">
    <property type="entry name" value="TRANSLATION INITIATION FACTOR EIF-2B"/>
    <property type="match status" value="1"/>
</dbReference>
<evidence type="ECO:0000256" key="8">
    <source>
        <dbReference type="ARBA" id="ARBA00046432"/>
    </source>
</evidence>
<dbReference type="GO" id="GO:0003743">
    <property type="term" value="F:translation initiation factor activity"/>
    <property type="evidence" value="ECO:0007669"/>
    <property type="project" value="UniProtKB-KW"/>
</dbReference>
<dbReference type="SUPFAM" id="SSF100950">
    <property type="entry name" value="NagB/RpiA/CoA transferase-like"/>
    <property type="match status" value="1"/>
</dbReference>
<organism evidence="11 13">
    <name type="scientific">Smittium angustum</name>
    <dbReference type="NCBI Taxonomy" id="133377"/>
    <lineage>
        <taxon>Eukaryota</taxon>
        <taxon>Fungi</taxon>
        <taxon>Fungi incertae sedis</taxon>
        <taxon>Zoopagomycota</taxon>
        <taxon>Kickxellomycotina</taxon>
        <taxon>Harpellomycetes</taxon>
        <taxon>Harpellales</taxon>
        <taxon>Legeriomycetaceae</taxon>
        <taxon>Smittium</taxon>
    </lineage>
</organism>
<feature type="region of interest" description="Disordered" evidence="10">
    <location>
        <begin position="192"/>
        <end position="212"/>
    </location>
</feature>
<dbReference type="Gene3D" id="3.40.50.10470">
    <property type="entry name" value="Translation initiation factor eif-2b, domain 2"/>
    <property type="match status" value="2"/>
</dbReference>
<feature type="region of interest" description="Disordered" evidence="10">
    <location>
        <begin position="64"/>
        <end position="84"/>
    </location>
</feature>
<evidence type="ECO:0000256" key="2">
    <source>
        <dbReference type="ARBA" id="ARBA00007251"/>
    </source>
</evidence>
<reference evidence="11 13" key="1">
    <citation type="journal article" date="2018" name="MBio">
        <title>Comparative Genomics Reveals the Core Gene Toolbox for the Fungus-Insect Symbiosis.</title>
        <authorList>
            <person name="Wang Y."/>
            <person name="Stata M."/>
            <person name="Wang W."/>
            <person name="Stajich J.E."/>
            <person name="White M.M."/>
            <person name="Moncalvo J.M."/>
        </authorList>
    </citation>
    <scope>NUCLEOTIDE SEQUENCE [LARGE SCALE GENOMIC DNA]</scope>
    <source>
        <strain evidence="11 13">AUS-126-30</strain>
    </source>
</reference>
<comment type="subunit">
    <text evidence="8">Component of the translation initiation factor 2B (eIF2B) complex which is a heterodecamer of two sets of five different subunits: alpha, beta, gamma, delta and epsilon. Subunits alpha, beta and delta comprise a regulatory subcomplex and subunits epsilon and gamma comprise a catalytic subcomplex. Within the complex, the hexameric regulatory complex resides at the center, with the two heterodimeric catalytic subcomplexes bound on opposite sides.</text>
</comment>
<dbReference type="PANTHER" id="PTHR10233:SF14">
    <property type="entry name" value="TRANSLATION INITIATION FACTOR EIF-2B SUBUNIT DELTA"/>
    <property type="match status" value="1"/>
</dbReference>
<keyword evidence="4" id="KW-0396">Initiation factor</keyword>
<evidence type="ECO:0000313" key="11">
    <source>
        <dbReference type="EMBL" id="PVZ96939.1"/>
    </source>
</evidence>
<feature type="compositionally biased region" description="Low complexity" evidence="10">
    <location>
        <begin position="142"/>
        <end position="157"/>
    </location>
</feature>
<name>A0A2U1IVW1_SMIAN</name>
<keyword evidence="3" id="KW-0963">Cytoplasm</keyword>
<evidence type="ECO:0000256" key="4">
    <source>
        <dbReference type="ARBA" id="ARBA00022540"/>
    </source>
</evidence>
<gene>
    <name evidence="12" type="ORF">BB558_005787</name>
    <name evidence="11" type="ORF">BB558_007140</name>
</gene>
<keyword evidence="5" id="KW-0648">Protein biosynthesis</keyword>
<evidence type="ECO:0000313" key="12">
    <source>
        <dbReference type="EMBL" id="PVZ98212.1"/>
    </source>
</evidence>
<comment type="similarity">
    <text evidence="2 9">Belongs to the eIF-2B alpha/beta/delta subunits family.</text>
</comment>